<accession>A0A646QEI5</accession>
<dbReference type="AlphaFoldDB" id="A0A646QEI5"/>
<sequence>MLLPYSSILILFCNIYLTSGIEQFIERWRNEPRGNIEFYRGSQIGRTYDLQRARIEPSPSIVQCIENLRNDDANTRNSGIIQFNKAFEFFGRCFCHKVLGQSDINRCHASIDYNSKELSYRHFQRFKIRQVLGALKYFEQSNLPEKKENVFIKTITNRGSKSVKSTAVLTFTKTNSISTTSSNEIGGSVGGSAELNLGIFSVKTEIEATYSYARSQGKTEEDTETFSLEREFDIPAQSSVQIICSLKKQDFDLAWEIPVIVNGSVAVKMDGYNEDGSSEYLFVDVKYVARYFKEFSLTRDNPPMLQGFIRGRTQGSKNYDAEVNPQTLPLTVTPVQKDLCNPLPSKV</sequence>
<organism evidence="2">
    <name type="scientific">Hemiscolopendra marginata</name>
    <dbReference type="NCBI Taxonomy" id="943146"/>
    <lineage>
        <taxon>Eukaryota</taxon>
        <taxon>Metazoa</taxon>
        <taxon>Ecdysozoa</taxon>
        <taxon>Arthropoda</taxon>
        <taxon>Myriapoda</taxon>
        <taxon>Chilopoda</taxon>
        <taxon>Pleurostigmophora</taxon>
        <taxon>Scolopendromorpha</taxon>
        <taxon>Scolopendridae</taxon>
        <taxon>Hemiscolopendra</taxon>
    </lineage>
</organism>
<evidence type="ECO:0000256" key="1">
    <source>
        <dbReference type="SAM" id="SignalP"/>
    </source>
</evidence>
<proteinExistence type="predicted"/>
<reference evidence="2" key="1">
    <citation type="submission" date="2018-11" db="EMBL/GenBank/DDBJ databases">
        <title>Venom-gland transcriptomics and venom proteomics of the Florida green centipede (Hemiscolopendra marginata) reveal sex-based variation in a centipede venom.</title>
        <authorList>
            <person name="Nystrom G.S."/>
            <person name="Ward M.J."/>
            <person name="Ellsworth S.A."/>
            <person name="Rokyta D.R."/>
        </authorList>
    </citation>
    <scope>NUCLEOTIDE SEQUENCE</scope>
    <source>
        <tissue evidence="2">Venom gland</tissue>
    </source>
</reference>
<evidence type="ECO:0000313" key="2">
    <source>
        <dbReference type="EMBL" id="MUP40671.1"/>
    </source>
</evidence>
<dbReference type="Gene3D" id="2.170.15.10">
    <property type="entry name" value="Proaerolysin, chain A, domain 3"/>
    <property type="match status" value="1"/>
</dbReference>
<feature type="chain" id="PRO_5024963783" evidence="1">
    <location>
        <begin position="21"/>
        <end position="347"/>
    </location>
</feature>
<dbReference type="SUPFAM" id="SSF56973">
    <property type="entry name" value="Aerolisin/ETX pore-forming domain"/>
    <property type="match status" value="1"/>
</dbReference>
<keyword evidence="1" id="KW-0732">Signal</keyword>
<feature type="signal peptide" evidence="1">
    <location>
        <begin position="1"/>
        <end position="20"/>
    </location>
</feature>
<name>A0A646QEI5_9MYRI</name>
<dbReference type="EMBL" id="GHBY01000494">
    <property type="protein sequence ID" value="MUP40671.1"/>
    <property type="molecule type" value="Transcribed_RNA"/>
</dbReference>
<protein>
    <submittedName>
        <fullName evidence="2">Scol-BPFTx</fullName>
    </submittedName>
</protein>